<proteinExistence type="predicted"/>
<dbReference type="EMBL" id="CABDVU010000001">
    <property type="protein sequence ID" value="VTN15341.1"/>
    <property type="molecule type" value="Genomic_DNA"/>
</dbReference>
<protein>
    <submittedName>
        <fullName evidence="1">DNA segregation ATPase FtsK/SpoIIIE and related proteins</fullName>
    </submittedName>
</protein>
<organism evidence="1 2">
    <name type="scientific">Raoultella terrigena</name>
    <name type="common">Klebsiella terrigena</name>
    <dbReference type="NCBI Taxonomy" id="577"/>
    <lineage>
        <taxon>Bacteria</taxon>
        <taxon>Pseudomonadati</taxon>
        <taxon>Pseudomonadota</taxon>
        <taxon>Gammaproteobacteria</taxon>
        <taxon>Enterobacterales</taxon>
        <taxon>Enterobacteriaceae</taxon>
        <taxon>Klebsiella/Raoultella group</taxon>
        <taxon>Raoultella</taxon>
    </lineage>
</organism>
<dbReference type="AlphaFoldDB" id="A0A4U9DC12"/>
<evidence type="ECO:0000313" key="1">
    <source>
        <dbReference type="EMBL" id="VTN15341.1"/>
    </source>
</evidence>
<reference evidence="1 2" key="1">
    <citation type="submission" date="2019-04" db="EMBL/GenBank/DDBJ databases">
        <authorList>
            <consortium name="Pathogen Informatics"/>
        </authorList>
    </citation>
    <scope>NUCLEOTIDE SEQUENCE [LARGE SCALE GENOMIC DNA]</scope>
    <source>
        <strain evidence="1 2">NCTC9185</strain>
    </source>
</reference>
<dbReference type="Proteomes" id="UP000339249">
    <property type="component" value="Unassembled WGS sequence"/>
</dbReference>
<accession>A0A4U9DC12</accession>
<sequence length="118" mass="12663">MQHDVAACHFVHQAIDKNFFSAEGVATVDQVDLRRDVREIQRFFNRGVAAADNRDLLVTVEETVAGGAGGNAAALKGFFRRQAEIARGSAGSDNQRVAGVFAAVADQAERDGSADRRC</sequence>
<evidence type="ECO:0000313" key="2">
    <source>
        <dbReference type="Proteomes" id="UP000339249"/>
    </source>
</evidence>
<gene>
    <name evidence="1" type="ORF">NCTC9185_07427</name>
</gene>
<dbReference type="AntiFam" id="ANF00233">
    <property type="entry name" value="Shadow ORF (opposite trxB)"/>
</dbReference>
<name>A0A4U9DC12_RAOTE</name>